<feature type="transmembrane region" description="Helical" evidence="3">
    <location>
        <begin position="79"/>
        <end position="105"/>
    </location>
</feature>
<comment type="similarity">
    <text evidence="1">Belongs to the LytR/CpsA/Psr (LCP) family.</text>
</comment>
<evidence type="ECO:0000313" key="5">
    <source>
        <dbReference type="EMBL" id="OYO25148.1"/>
    </source>
</evidence>
<proteinExistence type="inferred from homology"/>
<evidence type="ECO:0000256" key="3">
    <source>
        <dbReference type="SAM" id="Phobius"/>
    </source>
</evidence>
<keyword evidence="6" id="KW-1185">Reference proteome</keyword>
<feature type="transmembrane region" description="Helical" evidence="3">
    <location>
        <begin position="18"/>
        <end position="37"/>
    </location>
</feature>
<feature type="compositionally biased region" description="Low complexity" evidence="2">
    <location>
        <begin position="479"/>
        <end position="500"/>
    </location>
</feature>
<dbReference type="Gene3D" id="3.40.630.190">
    <property type="entry name" value="LCP protein"/>
    <property type="match status" value="1"/>
</dbReference>
<dbReference type="PANTHER" id="PTHR33392">
    <property type="entry name" value="POLYISOPRENYL-TEICHOIC ACID--PEPTIDOGLYCAN TEICHOIC ACID TRANSFERASE TAGU"/>
    <property type="match status" value="1"/>
</dbReference>
<sequence>MSQGSAGVARRRQADQDFARPALWTALGTYLPGLGLWRAGRRRLGLGILIGWGVLVLVLAVLALTNRFALLHAVLDPTVLRVVCGLLVLLALGWGVLVVTTHLLLRPGGWDKVRRGLGAALVGVLCLSVTAPLAVVARYAWDQAALLDGVFRRDDQIRSGTAPRLDASNPWKNKARVNILILGGDAGKDRTGTRTDSIMVASIDTRTGSTTLIGIPRNTARMPFPADSPLHRYFPNGFYDGDADDQEHFANEMYENLPKQVPADVLGPTDNLGADALKLSVGEATGLKIDYYLLVEISGFKALADALGGITVNINTWVAMGGDTDKGIKPSKWLRPGPNQHLDGTETLWFARGRYGADDFQRMDRQRCTVLAIIQQANPATMLTRYEAVAAASKDMVLTDLPREVLPAVVDLSNRVKNAQVRSVAFKHGVDGFSSANPDFAMMRARVGLAIQQSGGTAGAPPSPAAPPSASPTGPGTPPRSATARAPASQAPRATSAPSTRRTLQAGGAPGSTATPVAPSDDLRSSCAYNPTLAAEQLAAGPPR</sequence>
<accession>A0A255HB54</accession>
<dbReference type="AlphaFoldDB" id="A0A255HB54"/>
<evidence type="ECO:0000313" key="6">
    <source>
        <dbReference type="Proteomes" id="UP000216311"/>
    </source>
</evidence>
<name>A0A255HB54_9ACTN</name>
<dbReference type="EMBL" id="NMVQ01000001">
    <property type="protein sequence ID" value="OYO25148.1"/>
    <property type="molecule type" value="Genomic_DNA"/>
</dbReference>
<dbReference type="InterPro" id="IPR050922">
    <property type="entry name" value="LytR/CpsA/Psr_CW_biosynth"/>
</dbReference>
<keyword evidence="3" id="KW-0472">Membrane</keyword>
<feature type="domain" description="Cell envelope-related transcriptional attenuator" evidence="4">
    <location>
        <begin position="194"/>
        <end position="377"/>
    </location>
</feature>
<dbReference type="PANTHER" id="PTHR33392:SF6">
    <property type="entry name" value="POLYISOPRENYL-TEICHOIC ACID--PEPTIDOGLYCAN TEICHOIC ACID TRANSFERASE TAGU"/>
    <property type="match status" value="1"/>
</dbReference>
<feature type="transmembrane region" description="Helical" evidence="3">
    <location>
        <begin position="44"/>
        <end position="64"/>
    </location>
</feature>
<feature type="region of interest" description="Disordered" evidence="2">
    <location>
        <begin position="454"/>
        <end position="525"/>
    </location>
</feature>
<feature type="compositionally biased region" description="Pro residues" evidence="2">
    <location>
        <begin position="461"/>
        <end position="478"/>
    </location>
</feature>
<evidence type="ECO:0000259" key="4">
    <source>
        <dbReference type="Pfam" id="PF03816"/>
    </source>
</evidence>
<evidence type="ECO:0000256" key="2">
    <source>
        <dbReference type="SAM" id="MobiDB-lite"/>
    </source>
</evidence>
<protein>
    <recommendedName>
        <fullName evidence="4">Cell envelope-related transcriptional attenuator domain-containing protein</fullName>
    </recommendedName>
</protein>
<organism evidence="5 6">
    <name type="scientific">Enemella dayhoffiae</name>
    <dbReference type="NCBI Taxonomy" id="2016507"/>
    <lineage>
        <taxon>Bacteria</taxon>
        <taxon>Bacillati</taxon>
        <taxon>Actinomycetota</taxon>
        <taxon>Actinomycetes</taxon>
        <taxon>Propionibacteriales</taxon>
        <taxon>Propionibacteriaceae</taxon>
        <taxon>Enemella</taxon>
    </lineage>
</organism>
<feature type="transmembrane region" description="Helical" evidence="3">
    <location>
        <begin position="117"/>
        <end position="141"/>
    </location>
</feature>
<dbReference type="NCBIfam" id="TIGR00350">
    <property type="entry name" value="lytR_cpsA_psr"/>
    <property type="match status" value="1"/>
</dbReference>
<gene>
    <name evidence="5" type="ORF">CGZ93_01440</name>
</gene>
<dbReference type="InterPro" id="IPR004474">
    <property type="entry name" value="LytR_CpsA_psr"/>
</dbReference>
<reference evidence="5 6" key="1">
    <citation type="submission" date="2017-07" db="EMBL/GenBank/DDBJ databases">
        <title>Draft whole genome sequences of clinical Proprionibacteriaceae strains.</title>
        <authorList>
            <person name="Bernier A.-M."/>
            <person name="Bernard K."/>
            <person name="Domingo M.-C."/>
        </authorList>
    </citation>
    <scope>NUCLEOTIDE SEQUENCE [LARGE SCALE GENOMIC DNA]</scope>
    <source>
        <strain evidence="5 6">NML 130396</strain>
    </source>
</reference>
<evidence type="ECO:0000256" key="1">
    <source>
        <dbReference type="ARBA" id="ARBA00006068"/>
    </source>
</evidence>
<keyword evidence="3" id="KW-1133">Transmembrane helix</keyword>
<dbReference type="Pfam" id="PF03816">
    <property type="entry name" value="LytR_cpsA_psr"/>
    <property type="match status" value="1"/>
</dbReference>
<comment type="caution">
    <text evidence="5">The sequence shown here is derived from an EMBL/GenBank/DDBJ whole genome shotgun (WGS) entry which is preliminary data.</text>
</comment>
<keyword evidence="3" id="KW-0812">Transmembrane</keyword>
<dbReference type="Proteomes" id="UP000216311">
    <property type="component" value="Unassembled WGS sequence"/>
</dbReference>